<feature type="transmembrane region" description="Helical" evidence="1">
    <location>
        <begin position="90"/>
        <end position="112"/>
    </location>
</feature>
<evidence type="ECO:0000313" key="3">
    <source>
        <dbReference type="Proteomes" id="UP000548582"/>
    </source>
</evidence>
<sequence>MERQRKLASDDAAAAGELRCGIAAAPDGRRYAAGLFGLSWFAWLVWLALLLFTPASPDPLRLWIWSWFAPLPYAFAWAVLTVASAREAGIALLALALTNAGLASAGLVAGIFSGGILGLPAFLVCGALFGQVAGALHREVAPRLSEDWRWIHRRGGAAAGAGLAAAMLIGGIDAQHWPSQILRFTVLGAVLSIGFAWHARVSWWQLREDEWQCRSEERERAAEQQGLHAGSV</sequence>
<evidence type="ECO:0000313" key="2">
    <source>
        <dbReference type="EMBL" id="NMJ40920.1"/>
    </source>
</evidence>
<dbReference type="RefSeq" id="WP_170053178.1">
    <property type="nucleotide sequence ID" value="NZ_JABBKX010000002.1"/>
</dbReference>
<feature type="transmembrane region" description="Helical" evidence="1">
    <location>
        <begin position="118"/>
        <end position="136"/>
    </location>
</feature>
<comment type="caution">
    <text evidence="2">The sequence shown here is derived from an EMBL/GenBank/DDBJ whole genome shotgun (WGS) entry which is preliminary data.</text>
</comment>
<dbReference type="Proteomes" id="UP000548582">
    <property type="component" value="Unassembled WGS sequence"/>
</dbReference>
<dbReference type="EMBL" id="JABBKX010000002">
    <property type="protein sequence ID" value="NMJ40920.1"/>
    <property type="molecule type" value="Genomic_DNA"/>
</dbReference>
<organism evidence="2 3">
    <name type="scientific">Neoroseomonas marina</name>
    <dbReference type="NCBI Taxonomy" id="1232220"/>
    <lineage>
        <taxon>Bacteria</taxon>
        <taxon>Pseudomonadati</taxon>
        <taxon>Pseudomonadota</taxon>
        <taxon>Alphaproteobacteria</taxon>
        <taxon>Acetobacterales</taxon>
        <taxon>Acetobacteraceae</taxon>
        <taxon>Neoroseomonas</taxon>
    </lineage>
</organism>
<feature type="transmembrane region" description="Helical" evidence="1">
    <location>
        <begin position="181"/>
        <end position="199"/>
    </location>
</feature>
<protein>
    <submittedName>
        <fullName evidence="2">Uncharacterized protein</fullName>
    </submittedName>
</protein>
<keyword evidence="3" id="KW-1185">Reference proteome</keyword>
<keyword evidence="1" id="KW-1133">Transmembrane helix</keyword>
<feature type="transmembrane region" description="Helical" evidence="1">
    <location>
        <begin position="31"/>
        <end position="52"/>
    </location>
</feature>
<evidence type="ECO:0000256" key="1">
    <source>
        <dbReference type="SAM" id="Phobius"/>
    </source>
</evidence>
<proteinExistence type="predicted"/>
<keyword evidence="1" id="KW-0472">Membrane</keyword>
<feature type="transmembrane region" description="Helical" evidence="1">
    <location>
        <begin position="157"/>
        <end position="175"/>
    </location>
</feature>
<reference evidence="2 3" key="1">
    <citation type="submission" date="2020-03" db="EMBL/GenBank/DDBJ databases">
        <authorList>
            <person name="Sun Q."/>
        </authorList>
    </citation>
    <scope>NUCLEOTIDE SEQUENCE [LARGE SCALE GENOMIC DNA]</scope>
    <source>
        <strain evidence="2 3">JC162</strain>
    </source>
</reference>
<name>A0A848EBS4_9PROT</name>
<gene>
    <name evidence="2" type="ORF">GWK16_06690</name>
</gene>
<dbReference type="AlphaFoldDB" id="A0A848EBS4"/>
<keyword evidence="1" id="KW-0812">Transmembrane</keyword>
<accession>A0A848EBS4</accession>
<feature type="transmembrane region" description="Helical" evidence="1">
    <location>
        <begin position="64"/>
        <end position="83"/>
    </location>
</feature>